<evidence type="ECO:0000256" key="2">
    <source>
        <dbReference type="RuleBase" id="RU362080"/>
    </source>
</evidence>
<reference evidence="3" key="1">
    <citation type="submission" date="2021-02" db="EMBL/GenBank/DDBJ databases">
        <title>Thiocyanate and organic carbon inputs drive convergent selection for specific autotrophic Afipia and Thiobacillus strains within complex microbiomes.</title>
        <authorList>
            <person name="Huddy R.J."/>
            <person name="Sachdeva R."/>
            <person name="Kadzinga F."/>
            <person name="Kantor R.S."/>
            <person name="Harrison S.T.L."/>
            <person name="Banfield J.F."/>
        </authorList>
    </citation>
    <scope>NUCLEOTIDE SEQUENCE</scope>
    <source>
        <strain evidence="3">SCN18_10_11_15_R4_P_38_20</strain>
    </source>
</reference>
<dbReference type="Pfam" id="PF02604">
    <property type="entry name" value="PhdYeFM_antitox"/>
    <property type="match status" value="1"/>
</dbReference>
<dbReference type="SUPFAM" id="SSF143120">
    <property type="entry name" value="YefM-like"/>
    <property type="match status" value="1"/>
</dbReference>
<evidence type="ECO:0000256" key="1">
    <source>
        <dbReference type="ARBA" id="ARBA00009981"/>
    </source>
</evidence>
<dbReference type="InterPro" id="IPR006442">
    <property type="entry name" value="Antitoxin_Phd/YefM"/>
</dbReference>
<comment type="similarity">
    <text evidence="1 2">Belongs to the phD/YefM antitoxin family.</text>
</comment>
<protein>
    <recommendedName>
        <fullName evidence="2">Antitoxin</fullName>
    </recommendedName>
</protein>
<name>A0A8J7TT27_9PROT</name>
<organism evidence="3 4">
    <name type="scientific">Candidatus Paracaedimonas acanthamoebae</name>
    <dbReference type="NCBI Taxonomy" id="244581"/>
    <lineage>
        <taxon>Bacteria</taxon>
        <taxon>Pseudomonadati</taxon>
        <taxon>Pseudomonadota</taxon>
        <taxon>Alphaproteobacteria</taxon>
        <taxon>Holosporales</taxon>
        <taxon>Caedimonadaceae</taxon>
        <taxon>Candidatus Paracaedimonas</taxon>
    </lineage>
</organism>
<proteinExistence type="inferred from homology"/>
<accession>A0A8J7TT27</accession>
<dbReference type="AlphaFoldDB" id="A0A8J7TT27"/>
<dbReference type="Proteomes" id="UP000664414">
    <property type="component" value="Unassembled WGS sequence"/>
</dbReference>
<dbReference type="InterPro" id="IPR036165">
    <property type="entry name" value="YefM-like_sf"/>
</dbReference>
<dbReference type="EMBL" id="JAFKGL010000014">
    <property type="protein sequence ID" value="MBN9412961.1"/>
    <property type="molecule type" value="Genomic_DNA"/>
</dbReference>
<evidence type="ECO:0000313" key="3">
    <source>
        <dbReference type="EMBL" id="MBN9412961.1"/>
    </source>
</evidence>
<comment type="caution">
    <text evidence="3">The sequence shown here is derived from an EMBL/GenBank/DDBJ whole genome shotgun (WGS) entry which is preliminary data.</text>
</comment>
<sequence>MLHIGAGEFKAKCLKLMDLTEQKHETIIITKRGIPVAKLVPYTDTAPLFLVT</sequence>
<dbReference type="Gene3D" id="3.40.1620.10">
    <property type="entry name" value="YefM-like domain"/>
    <property type="match status" value="1"/>
</dbReference>
<comment type="function">
    <text evidence="2">Antitoxin component of a type II toxin-antitoxin (TA) system.</text>
</comment>
<dbReference type="NCBIfam" id="TIGR01552">
    <property type="entry name" value="phd_fam"/>
    <property type="match status" value="1"/>
</dbReference>
<gene>
    <name evidence="3" type="ORF">J0H12_03420</name>
</gene>
<evidence type="ECO:0000313" key="4">
    <source>
        <dbReference type="Proteomes" id="UP000664414"/>
    </source>
</evidence>